<keyword evidence="3" id="KW-0808">Transferase</keyword>
<organism evidence="3 4">
    <name type="scientific">Dialister hominis</name>
    <dbReference type="NCBI Taxonomy" id="2582419"/>
    <lineage>
        <taxon>Bacteria</taxon>
        <taxon>Bacillati</taxon>
        <taxon>Bacillota</taxon>
        <taxon>Negativicutes</taxon>
        <taxon>Veillonellales</taxon>
        <taxon>Veillonellaceae</taxon>
        <taxon>Dialister</taxon>
    </lineage>
</organism>
<dbReference type="Proteomes" id="UP000320585">
    <property type="component" value="Chromosome"/>
</dbReference>
<protein>
    <submittedName>
        <fullName evidence="3">Glycosyl transferase family 2</fullName>
    </submittedName>
</protein>
<dbReference type="OrthoDB" id="9807778at2"/>
<feature type="domain" description="Glycosyltransferase 2-like" evidence="2">
    <location>
        <begin position="5"/>
        <end position="170"/>
    </location>
</feature>
<dbReference type="Pfam" id="PF00535">
    <property type="entry name" value="Glycos_transf_2"/>
    <property type="match status" value="1"/>
</dbReference>
<keyword evidence="1" id="KW-0472">Membrane</keyword>
<evidence type="ECO:0000313" key="4">
    <source>
        <dbReference type="Proteomes" id="UP000320585"/>
    </source>
</evidence>
<dbReference type="GO" id="GO:0005886">
    <property type="term" value="C:plasma membrane"/>
    <property type="evidence" value="ECO:0007669"/>
    <property type="project" value="TreeGrafter"/>
</dbReference>
<feature type="transmembrane region" description="Helical" evidence="1">
    <location>
        <begin position="223"/>
        <end position="254"/>
    </location>
</feature>
<dbReference type="GO" id="GO:0016740">
    <property type="term" value="F:transferase activity"/>
    <property type="evidence" value="ECO:0007669"/>
    <property type="project" value="UniProtKB-KW"/>
</dbReference>
<dbReference type="GeneID" id="92716778"/>
<accession>A0A8D4UV90</accession>
<dbReference type="InterPro" id="IPR050256">
    <property type="entry name" value="Glycosyltransferase_2"/>
</dbReference>
<dbReference type="InterPro" id="IPR001173">
    <property type="entry name" value="Glyco_trans_2-like"/>
</dbReference>
<dbReference type="AlphaFoldDB" id="A0A8D4UV90"/>
<evidence type="ECO:0000256" key="1">
    <source>
        <dbReference type="SAM" id="Phobius"/>
    </source>
</evidence>
<dbReference type="Gene3D" id="3.90.550.10">
    <property type="entry name" value="Spore Coat Polysaccharide Biosynthesis Protein SpsA, Chain A"/>
    <property type="match status" value="1"/>
</dbReference>
<evidence type="ECO:0000259" key="2">
    <source>
        <dbReference type="Pfam" id="PF00535"/>
    </source>
</evidence>
<dbReference type="PANTHER" id="PTHR48090">
    <property type="entry name" value="UNDECAPRENYL-PHOSPHATE 4-DEOXY-4-FORMAMIDO-L-ARABINOSE TRANSFERASE-RELATED"/>
    <property type="match status" value="1"/>
</dbReference>
<reference evidence="4" key="1">
    <citation type="submission" date="2019-05" db="EMBL/GenBank/DDBJ databases">
        <title>Complete genome sequencing of Dialister sp. strain 5BBH33.</title>
        <authorList>
            <person name="Sakamoto M."/>
            <person name="Murakami T."/>
            <person name="Mori H."/>
        </authorList>
    </citation>
    <scope>NUCLEOTIDE SEQUENCE [LARGE SCALE GENOMIC DNA]</scope>
    <source>
        <strain evidence="4">5BBH33</strain>
    </source>
</reference>
<proteinExistence type="predicted"/>
<dbReference type="SUPFAM" id="SSF53448">
    <property type="entry name" value="Nucleotide-diphospho-sugar transferases"/>
    <property type="match status" value="1"/>
</dbReference>
<keyword evidence="4" id="KW-1185">Reference proteome</keyword>
<keyword evidence="1" id="KW-1133">Transmembrane helix</keyword>
<evidence type="ECO:0000313" key="3">
    <source>
        <dbReference type="EMBL" id="BBK25621.1"/>
    </source>
</evidence>
<sequence length="297" mass="33578">MELLSIVVPCFNEEATIPIFYDTVEKIKGQIDAEVEYCFVDDGSKDNTLAILRDLNKKSGGVVRYISFSRNFGKEAALYAGLQMAKGNYVVTMDVDLQDPPSLLPEMWQILHNSDTDYDCVATRRTTRKGEPQIRSFFARLFYKIINELSDTEIVDGARDYRMMSRQMVDAVIQDSEYNRFSKGIFSWVGFHTKWLAYENVERSAGETKWSFWKLFKYSIEGILAYTTVPLYLSSVMGILMCGVSFIALVFIVIRALLYGDPAAGWPSLVCIITLLGGLILLALGIMGLYILDSQNT</sequence>
<dbReference type="InterPro" id="IPR029044">
    <property type="entry name" value="Nucleotide-diphossugar_trans"/>
</dbReference>
<name>A0A8D4UV90_9FIRM</name>
<gene>
    <name evidence="3" type="ORF">Dia5BBH33_15560</name>
</gene>
<dbReference type="KEGG" id="dho:Dia5BBH33_15560"/>
<dbReference type="CDD" id="cd04187">
    <property type="entry name" value="DPM1_like_bac"/>
    <property type="match status" value="1"/>
</dbReference>
<dbReference type="EMBL" id="AP019697">
    <property type="protein sequence ID" value="BBK25621.1"/>
    <property type="molecule type" value="Genomic_DNA"/>
</dbReference>
<dbReference type="RefSeq" id="WP_143332700.1">
    <property type="nucleotide sequence ID" value="NZ_AP019697.1"/>
</dbReference>
<keyword evidence="1" id="KW-0812">Transmembrane</keyword>
<dbReference type="PANTHER" id="PTHR48090:SF8">
    <property type="entry name" value="GLYCOSYLTRANSFERASE CSBB-RELATED"/>
    <property type="match status" value="1"/>
</dbReference>
<feature type="transmembrane region" description="Helical" evidence="1">
    <location>
        <begin position="266"/>
        <end position="292"/>
    </location>
</feature>